<dbReference type="EMBL" id="BOPB01000009">
    <property type="protein sequence ID" value="GIJ21050.1"/>
    <property type="molecule type" value="Genomic_DNA"/>
</dbReference>
<dbReference type="InterPro" id="IPR025110">
    <property type="entry name" value="AMP-bd_C"/>
</dbReference>
<dbReference type="Gene3D" id="3.40.50.980">
    <property type="match status" value="2"/>
</dbReference>
<evidence type="ECO:0000259" key="1">
    <source>
        <dbReference type="Pfam" id="PF00501"/>
    </source>
</evidence>
<accession>A0ABQ4ITA9</accession>
<dbReference type="Pfam" id="PF13193">
    <property type="entry name" value="AMP-binding_C"/>
    <property type="match status" value="1"/>
</dbReference>
<feature type="domain" description="AMP-dependent synthetase/ligase" evidence="1">
    <location>
        <begin position="30"/>
        <end position="374"/>
    </location>
</feature>
<proteinExistence type="predicted"/>
<dbReference type="InterPro" id="IPR020459">
    <property type="entry name" value="AMP-binding"/>
</dbReference>
<organism evidence="3 4">
    <name type="scientific">Micromonospora lutea</name>
    <dbReference type="NCBI Taxonomy" id="419825"/>
    <lineage>
        <taxon>Bacteria</taxon>
        <taxon>Bacillati</taxon>
        <taxon>Actinomycetota</taxon>
        <taxon>Actinomycetes</taxon>
        <taxon>Micromonosporales</taxon>
        <taxon>Micromonosporaceae</taxon>
        <taxon>Micromonospora</taxon>
    </lineage>
</organism>
<dbReference type="PANTHER" id="PTHR45527:SF1">
    <property type="entry name" value="FATTY ACID SYNTHASE"/>
    <property type="match status" value="1"/>
</dbReference>
<evidence type="ECO:0000313" key="3">
    <source>
        <dbReference type="EMBL" id="GIJ21050.1"/>
    </source>
</evidence>
<dbReference type="InterPro" id="IPR020845">
    <property type="entry name" value="AMP-binding_CS"/>
</dbReference>
<name>A0ABQ4ITA9_9ACTN</name>
<dbReference type="SUPFAM" id="SSF56801">
    <property type="entry name" value="Acetyl-CoA synthetase-like"/>
    <property type="match status" value="1"/>
</dbReference>
<dbReference type="PANTHER" id="PTHR45527">
    <property type="entry name" value="NONRIBOSOMAL PEPTIDE SYNTHETASE"/>
    <property type="match status" value="1"/>
</dbReference>
<sequence>MIIASRHADRDHPVERAPHDAALRARLIASARAHPDAIAVDDGTDALSYRELHRRADALAQVLLAAGAGPERTVAVRVGRRCDLLLALWAVLYTGAAFVPVDPTDPVARQRAIVADSGARLVLDAGEGPPLTDVAVPRLAVHTRPAPGTPRLALPALHPENLAYVIYTSGSTGTPKGVAIPHRALVAYLDWAAERYRAGGAALVATSPAFDLTVTGLFAPSLRGGTVRLVAGDGTAALAALLAARSWSMLKLTPSHLDVLGSWWSVERDRPPAVDMLVIGGEALHLRQVRRWLADGWAAEAVNEYGPTETTVGCCVHPVGGGDPEAVPIGHPVPYATAEVLVDNVLTKADGVPAEVGVRGELAVGGTGVGRGYLGRPGLTADRFRPAPGVDGGRWYRTGDLASRDRLGVLRYHGRIDRQLKIRGHRVEPDEVAAVLRTAPGVHDAAVCGQHHTGRVRLVAYAVVRPGTTVEQRALRDHLARQLPDHCLPSRLYIVTALPLTPNGKVDYQRLAQAPPDDARLDALRAVESLTDDEVERLLAATRPPTG</sequence>
<evidence type="ECO:0000259" key="2">
    <source>
        <dbReference type="Pfam" id="PF13193"/>
    </source>
</evidence>
<dbReference type="Pfam" id="PF00501">
    <property type="entry name" value="AMP-binding"/>
    <property type="match status" value="1"/>
</dbReference>
<evidence type="ECO:0000313" key="4">
    <source>
        <dbReference type="Proteomes" id="UP000643165"/>
    </source>
</evidence>
<protein>
    <recommendedName>
        <fullName evidence="5">Amino acid adenylation domain-containing protein</fullName>
    </recommendedName>
</protein>
<dbReference type="Proteomes" id="UP000643165">
    <property type="component" value="Unassembled WGS sequence"/>
</dbReference>
<reference evidence="3 4" key="1">
    <citation type="submission" date="2021-01" db="EMBL/GenBank/DDBJ databases">
        <title>Whole genome shotgun sequence of Verrucosispora lutea NBRC 106530.</title>
        <authorList>
            <person name="Komaki H."/>
            <person name="Tamura T."/>
        </authorList>
    </citation>
    <scope>NUCLEOTIDE SEQUENCE [LARGE SCALE GENOMIC DNA]</scope>
    <source>
        <strain evidence="3 4">NBRC 106530</strain>
    </source>
</reference>
<dbReference type="Gene3D" id="2.30.38.10">
    <property type="entry name" value="Luciferase, Domain 3"/>
    <property type="match status" value="1"/>
</dbReference>
<dbReference type="PRINTS" id="PR00154">
    <property type="entry name" value="AMPBINDING"/>
</dbReference>
<dbReference type="InterPro" id="IPR010071">
    <property type="entry name" value="AA_adenyl_dom"/>
</dbReference>
<dbReference type="NCBIfam" id="TIGR01733">
    <property type="entry name" value="AA-adenyl-dom"/>
    <property type="match status" value="1"/>
</dbReference>
<feature type="domain" description="AMP-binding enzyme C-terminal" evidence="2">
    <location>
        <begin position="431"/>
        <end position="505"/>
    </location>
</feature>
<dbReference type="InterPro" id="IPR000873">
    <property type="entry name" value="AMP-dep_synth/lig_dom"/>
</dbReference>
<dbReference type="CDD" id="cd05930">
    <property type="entry name" value="A_NRPS"/>
    <property type="match status" value="1"/>
</dbReference>
<dbReference type="PROSITE" id="PS00455">
    <property type="entry name" value="AMP_BINDING"/>
    <property type="match status" value="1"/>
</dbReference>
<keyword evidence="4" id="KW-1185">Reference proteome</keyword>
<gene>
    <name evidence="3" type="ORF">Vlu01_16740</name>
</gene>
<evidence type="ECO:0008006" key="5">
    <source>
        <dbReference type="Google" id="ProtNLM"/>
    </source>
</evidence>
<dbReference type="Gene3D" id="3.30.300.30">
    <property type="match status" value="1"/>
</dbReference>
<dbReference type="InterPro" id="IPR045851">
    <property type="entry name" value="AMP-bd_C_sf"/>
</dbReference>
<comment type="caution">
    <text evidence="3">The sequence shown here is derived from an EMBL/GenBank/DDBJ whole genome shotgun (WGS) entry which is preliminary data.</text>
</comment>